<evidence type="ECO:0000313" key="2">
    <source>
        <dbReference type="EMBL" id="KAF9059829.1"/>
    </source>
</evidence>
<evidence type="ECO:0000313" key="3">
    <source>
        <dbReference type="Proteomes" id="UP000772434"/>
    </source>
</evidence>
<name>A0A9P5PAH8_9AGAR</name>
<keyword evidence="3" id="KW-1185">Reference proteome</keyword>
<gene>
    <name evidence="2" type="ORF">BDP27DRAFT_1496162</name>
</gene>
<accession>A0A9P5PAH8</accession>
<dbReference type="EMBL" id="JADNRY010000276">
    <property type="protein sequence ID" value="KAF9059829.1"/>
    <property type="molecule type" value="Genomic_DNA"/>
</dbReference>
<proteinExistence type="predicted"/>
<organism evidence="2 3">
    <name type="scientific">Rhodocollybia butyracea</name>
    <dbReference type="NCBI Taxonomy" id="206335"/>
    <lineage>
        <taxon>Eukaryota</taxon>
        <taxon>Fungi</taxon>
        <taxon>Dikarya</taxon>
        <taxon>Basidiomycota</taxon>
        <taxon>Agaricomycotina</taxon>
        <taxon>Agaricomycetes</taxon>
        <taxon>Agaricomycetidae</taxon>
        <taxon>Agaricales</taxon>
        <taxon>Marasmiineae</taxon>
        <taxon>Omphalotaceae</taxon>
        <taxon>Rhodocollybia</taxon>
    </lineage>
</organism>
<protein>
    <submittedName>
        <fullName evidence="2">Uncharacterized protein</fullName>
    </submittedName>
</protein>
<dbReference type="Proteomes" id="UP000772434">
    <property type="component" value="Unassembled WGS sequence"/>
</dbReference>
<sequence>MERSEEEGKEGSEEGSKEESEEESEDKVRVDNEAWLDPEDGEGVHNNDNDLAIMMLAKDCGGINKHKRAGPEIPNEQAVRCGAATRHLRTVAESLSQSLRHFGDGVIVIESAVICEATYTNAIERTRGGWKWSRWSGGLSLGLKSWALQHGIREIWQTRIRLELDGCGNGIRGICQGFSSRKRQG</sequence>
<comment type="caution">
    <text evidence="2">The sequence shown here is derived from an EMBL/GenBank/DDBJ whole genome shotgun (WGS) entry which is preliminary data.</text>
</comment>
<evidence type="ECO:0000256" key="1">
    <source>
        <dbReference type="SAM" id="MobiDB-lite"/>
    </source>
</evidence>
<feature type="region of interest" description="Disordered" evidence="1">
    <location>
        <begin position="1"/>
        <end position="45"/>
    </location>
</feature>
<feature type="compositionally biased region" description="Basic and acidic residues" evidence="1">
    <location>
        <begin position="9"/>
        <end position="18"/>
    </location>
</feature>
<dbReference type="AlphaFoldDB" id="A0A9P5PAH8"/>
<reference evidence="2" key="1">
    <citation type="submission" date="2020-11" db="EMBL/GenBank/DDBJ databases">
        <authorList>
            <consortium name="DOE Joint Genome Institute"/>
            <person name="Ahrendt S."/>
            <person name="Riley R."/>
            <person name="Andreopoulos W."/>
            <person name="Labutti K."/>
            <person name="Pangilinan J."/>
            <person name="Ruiz-Duenas F.J."/>
            <person name="Barrasa J.M."/>
            <person name="Sanchez-Garcia M."/>
            <person name="Camarero S."/>
            <person name="Miyauchi S."/>
            <person name="Serrano A."/>
            <person name="Linde D."/>
            <person name="Babiker R."/>
            <person name="Drula E."/>
            <person name="Ayuso-Fernandez I."/>
            <person name="Pacheco R."/>
            <person name="Padilla G."/>
            <person name="Ferreira P."/>
            <person name="Barriuso J."/>
            <person name="Kellner H."/>
            <person name="Castanera R."/>
            <person name="Alfaro M."/>
            <person name="Ramirez L."/>
            <person name="Pisabarro A.G."/>
            <person name="Kuo A."/>
            <person name="Tritt A."/>
            <person name="Lipzen A."/>
            <person name="He G."/>
            <person name="Yan M."/>
            <person name="Ng V."/>
            <person name="Cullen D."/>
            <person name="Martin F."/>
            <person name="Rosso M.-N."/>
            <person name="Henrissat B."/>
            <person name="Hibbett D."/>
            <person name="Martinez A.T."/>
            <person name="Grigoriev I.V."/>
        </authorList>
    </citation>
    <scope>NUCLEOTIDE SEQUENCE</scope>
    <source>
        <strain evidence="2">AH 40177</strain>
    </source>
</reference>